<accession>A0ABU4VSA4</accession>
<evidence type="ECO:0000259" key="5">
    <source>
        <dbReference type="PROSITE" id="PS50977"/>
    </source>
</evidence>
<dbReference type="InterPro" id="IPR050109">
    <property type="entry name" value="HTH-type_TetR-like_transc_reg"/>
</dbReference>
<dbReference type="PANTHER" id="PTHR30055">
    <property type="entry name" value="HTH-TYPE TRANSCRIPTIONAL REGULATOR RUTR"/>
    <property type="match status" value="1"/>
</dbReference>
<comment type="caution">
    <text evidence="6">The sequence shown here is derived from an EMBL/GenBank/DDBJ whole genome shotgun (WGS) entry which is preliminary data.</text>
</comment>
<evidence type="ECO:0000256" key="2">
    <source>
        <dbReference type="ARBA" id="ARBA00023125"/>
    </source>
</evidence>
<name>A0ABU4VSA4_9ACTN</name>
<protein>
    <submittedName>
        <fullName evidence="6">Helix-turn-helix domain-containing protein</fullName>
    </submittedName>
</protein>
<proteinExistence type="predicted"/>
<sequence length="219" mass="24282">MSPRPRQPRRSTTAVRESLLEAAAVEFDEHGYADTTMRAVAERAQTSLSVLHRHYPTKPRLFAAALLVPFIGFLEDFAAVWREQDGSPWDDERLMARLITELHGHLAAHRRTLEGLIAAQAGASGELVTEFRLALADFMRRLDEIGLHEAERRQWFTPDGARITERLVLAMTIGVVLTRDWLPGTDGPGPDDEAVVLERMVQFALHGITLGAGRPASAA</sequence>
<evidence type="ECO:0000256" key="4">
    <source>
        <dbReference type="PROSITE-ProRule" id="PRU00335"/>
    </source>
</evidence>
<dbReference type="Gene3D" id="1.10.357.10">
    <property type="entry name" value="Tetracycline Repressor, domain 2"/>
    <property type="match status" value="1"/>
</dbReference>
<dbReference type="InterPro" id="IPR009057">
    <property type="entry name" value="Homeodomain-like_sf"/>
</dbReference>
<evidence type="ECO:0000256" key="3">
    <source>
        <dbReference type="ARBA" id="ARBA00023163"/>
    </source>
</evidence>
<reference evidence="6 7" key="1">
    <citation type="submission" date="2023-11" db="EMBL/GenBank/DDBJ databases">
        <authorList>
            <person name="Xu M."/>
            <person name="Jiang T."/>
        </authorList>
    </citation>
    <scope>NUCLEOTIDE SEQUENCE [LARGE SCALE GENOMIC DNA]</scope>
    <source>
        <strain evidence="6 7">SD</strain>
    </source>
</reference>
<keyword evidence="2 4" id="KW-0238">DNA-binding</keyword>
<keyword evidence="3" id="KW-0804">Transcription</keyword>
<keyword evidence="1" id="KW-0805">Transcription regulation</keyword>
<evidence type="ECO:0000313" key="7">
    <source>
        <dbReference type="Proteomes" id="UP001277761"/>
    </source>
</evidence>
<dbReference type="PANTHER" id="PTHR30055:SF234">
    <property type="entry name" value="HTH-TYPE TRANSCRIPTIONAL REGULATOR BETI"/>
    <property type="match status" value="1"/>
</dbReference>
<keyword evidence="7" id="KW-1185">Reference proteome</keyword>
<dbReference type="Pfam" id="PF00440">
    <property type="entry name" value="TetR_N"/>
    <property type="match status" value="1"/>
</dbReference>
<gene>
    <name evidence="6" type="ORF">SK069_19455</name>
</gene>
<dbReference type="Proteomes" id="UP001277761">
    <property type="component" value="Unassembled WGS sequence"/>
</dbReference>
<dbReference type="InterPro" id="IPR001647">
    <property type="entry name" value="HTH_TetR"/>
</dbReference>
<evidence type="ECO:0000313" key="6">
    <source>
        <dbReference type="EMBL" id="MDX8153783.1"/>
    </source>
</evidence>
<dbReference type="EMBL" id="JAXAVX010000020">
    <property type="protein sequence ID" value="MDX8153783.1"/>
    <property type="molecule type" value="Genomic_DNA"/>
</dbReference>
<dbReference type="PROSITE" id="PS50977">
    <property type="entry name" value="HTH_TETR_2"/>
    <property type="match status" value="1"/>
</dbReference>
<dbReference type="SUPFAM" id="SSF46689">
    <property type="entry name" value="Homeodomain-like"/>
    <property type="match status" value="1"/>
</dbReference>
<feature type="DNA-binding region" description="H-T-H motif" evidence="4">
    <location>
        <begin position="36"/>
        <end position="55"/>
    </location>
</feature>
<feature type="domain" description="HTH tetR-type" evidence="5">
    <location>
        <begin position="13"/>
        <end position="73"/>
    </location>
</feature>
<organism evidence="6 7">
    <name type="scientific">Patulibacter brassicae</name>
    <dbReference type="NCBI Taxonomy" id="1705717"/>
    <lineage>
        <taxon>Bacteria</taxon>
        <taxon>Bacillati</taxon>
        <taxon>Actinomycetota</taxon>
        <taxon>Thermoleophilia</taxon>
        <taxon>Solirubrobacterales</taxon>
        <taxon>Patulibacteraceae</taxon>
        <taxon>Patulibacter</taxon>
    </lineage>
</organism>
<dbReference type="RefSeq" id="WP_319955932.1">
    <property type="nucleotide sequence ID" value="NZ_JAXAVX010000020.1"/>
</dbReference>
<evidence type="ECO:0000256" key="1">
    <source>
        <dbReference type="ARBA" id="ARBA00023015"/>
    </source>
</evidence>